<organism evidence="2 3">
    <name type="scientific">Sphingobium fuliginis (strain ATCC 27551)</name>
    <dbReference type="NCBI Taxonomy" id="336203"/>
    <lineage>
        <taxon>Bacteria</taxon>
        <taxon>Pseudomonadati</taxon>
        <taxon>Pseudomonadota</taxon>
        <taxon>Alphaproteobacteria</taxon>
        <taxon>Sphingomonadales</taxon>
        <taxon>Sphingomonadaceae</taxon>
        <taxon>Sphingobium</taxon>
    </lineage>
</organism>
<feature type="compositionally biased region" description="Low complexity" evidence="1">
    <location>
        <begin position="186"/>
        <end position="197"/>
    </location>
</feature>
<evidence type="ECO:0000313" key="2">
    <source>
        <dbReference type="EMBL" id="GAY22664.1"/>
    </source>
</evidence>
<dbReference type="Proteomes" id="UP000221538">
    <property type="component" value="Unassembled WGS sequence"/>
</dbReference>
<protein>
    <submittedName>
        <fullName evidence="2">Uncharacterized protein</fullName>
    </submittedName>
</protein>
<proteinExistence type="predicted"/>
<name>A0A292ZIF1_SPHSA</name>
<evidence type="ECO:0000313" key="3">
    <source>
        <dbReference type="Proteomes" id="UP000221538"/>
    </source>
</evidence>
<dbReference type="EMBL" id="BEWI01000032">
    <property type="protein sequence ID" value="GAY22664.1"/>
    <property type="molecule type" value="Genomic_DNA"/>
</dbReference>
<feature type="region of interest" description="Disordered" evidence="1">
    <location>
        <begin position="185"/>
        <end position="212"/>
    </location>
</feature>
<gene>
    <name evidence="2" type="ORF">SFOMI_3225</name>
</gene>
<sequence>MLIAPPQVQQATAVLPANTEITLALNDTISTKGKRWTEGDNFDLTVTHNVMLGNYVIIPKGSRGVGRISWLTNKGAFGKSGKMEIDLEYVEVGGRRIPLSGHYRQEGEGNTVATVGTVIAAGVFAGFVTGKSGTIPAGRELTAHTKEDLPVAFAGPMTTQTAPVMVQPMAVQPAVMTVASPPPVAAPAGVTSPSSSTFHPPASGRISCQTCQ</sequence>
<dbReference type="AlphaFoldDB" id="A0A292ZIF1"/>
<accession>A0A292ZIF1</accession>
<evidence type="ECO:0000256" key="1">
    <source>
        <dbReference type="SAM" id="MobiDB-lite"/>
    </source>
</evidence>
<comment type="caution">
    <text evidence="2">The sequence shown here is derived from an EMBL/GenBank/DDBJ whole genome shotgun (WGS) entry which is preliminary data.</text>
</comment>
<reference evidence="2 3" key="1">
    <citation type="journal article" date="2013" name="Biodegradation">
        <title>Occurrence of 4-tert-butylphenol (4-t-BP) biodegradation in an aquatic sample caused by the presence of Spirodela polyrrhiza and isolation of a 4-t-BP-utilizing bacterium.</title>
        <authorList>
            <person name="Ogata Y."/>
            <person name="Toyama T."/>
            <person name="Yu N."/>
            <person name="Wang X."/>
            <person name="Sei K."/>
            <person name="Ike M."/>
        </authorList>
    </citation>
    <scope>NUCLEOTIDE SEQUENCE [LARGE SCALE GENOMIC DNA]</scope>
    <source>
        <strain evidence="2 3">OMI</strain>
    </source>
</reference>
<reference evidence="2 3" key="2">
    <citation type="journal article" date="2013" name="Environ. Sci. Technol.">
        <title>The 4-tert-butylphenol-utilizing bacterium Sphingobium fuliginis OMI can degrade bisphenols via phenolic ring hydroxylation and meta-cleavage pathway.</title>
        <authorList>
            <person name="Ogata Y."/>
            <person name="Goda S."/>
            <person name="Toyama T."/>
            <person name="Sei K."/>
            <person name="Ike M."/>
        </authorList>
    </citation>
    <scope>NUCLEOTIDE SEQUENCE [LARGE SCALE GENOMIC DNA]</scope>
    <source>
        <strain evidence="2 3">OMI</strain>
    </source>
</reference>